<keyword evidence="3" id="KW-1003">Cell membrane</keyword>
<accession>A0A841HMA7</accession>
<proteinExistence type="predicted"/>
<evidence type="ECO:0000256" key="2">
    <source>
        <dbReference type="ARBA" id="ARBA00022448"/>
    </source>
</evidence>
<evidence type="ECO:0000256" key="3">
    <source>
        <dbReference type="ARBA" id="ARBA00022475"/>
    </source>
</evidence>
<name>A0A841HMA7_9GAMM</name>
<feature type="transmembrane region" description="Helical" evidence="8">
    <location>
        <begin position="320"/>
        <end position="339"/>
    </location>
</feature>
<evidence type="ECO:0000313" key="10">
    <source>
        <dbReference type="EMBL" id="MBB6093489.1"/>
    </source>
</evidence>
<dbReference type="Gene3D" id="1.20.1250.20">
    <property type="entry name" value="MFS general substrate transporter like domains"/>
    <property type="match status" value="1"/>
</dbReference>
<feature type="transmembrane region" description="Helical" evidence="8">
    <location>
        <begin position="54"/>
        <end position="78"/>
    </location>
</feature>
<feature type="transmembrane region" description="Helical" evidence="8">
    <location>
        <begin position="189"/>
        <end position="209"/>
    </location>
</feature>
<feature type="transmembrane region" description="Helical" evidence="8">
    <location>
        <begin position="90"/>
        <end position="114"/>
    </location>
</feature>
<evidence type="ECO:0000256" key="7">
    <source>
        <dbReference type="SAM" id="MobiDB-lite"/>
    </source>
</evidence>
<sequence length="465" mass="49521">MNASIEGRGEHPIRRIALTALAGTSIEWYDFFLYGTAAALIFPTVFFPSDMPPLVALIASFSTFAVGFIARPIGGIVFGHFGDRAGRKKALVTALFLMGIATTLIGCLPTYAIVGPAAPLMLVALRFAQGLAIGGQWGGAVLLVTENAPAQRRGFYGSFAQVGAPLGVILANLAFLVCTFTLSTDDFMAWGWRIPFLLSVALIAVSAFVQHRLEDTPAFRDLERHQRVKKATQPATTKSPVLQAIATYPRQIALAAGAFLAVQVTFYILIAFVIAYGTDPGGLNLSRSTLLSAVLISAVVMIPMVLWAADYSDRHGRRGIYMTGAALLGVWAFVLFPLIETGSFLWITVGITVGQVLVSMMYGPQAAFLSELFGTQVRYSGVSLAYQSGAILGGALAPMIATTLLAQSGSTFAISIYIAIACAITIACVWGLEETHRVALHSVQPHDPGQPASDRGRESESSPRL</sequence>
<feature type="domain" description="Major facilitator superfamily (MFS) profile" evidence="9">
    <location>
        <begin position="16"/>
        <end position="437"/>
    </location>
</feature>
<keyword evidence="2" id="KW-0813">Transport</keyword>
<dbReference type="PANTHER" id="PTHR43045">
    <property type="entry name" value="SHIKIMATE TRANSPORTER"/>
    <property type="match status" value="1"/>
</dbReference>
<dbReference type="InterPro" id="IPR036259">
    <property type="entry name" value="MFS_trans_sf"/>
</dbReference>
<comment type="caution">
    <text evidence="10">The sequence shown here is derived from an EMBL/GenBank/DDBJ whole genome shotgun (WGS) entry which is preliminary data.</text>
</comment>
<dbReference type="Proteomes" id="UP000588068">
    <property type="component" value="Unassembled WGS sequence"/>
</dbReference>
<keyword evidence="4 8" id="KW-0812">Transmembrane</keyword>
<feature type="transmembrane region" description="Helical" evidence="8">
    <location>
        <begin position="384"/>
        <end position="406"/>
    </location>
</feature>
<feature type="transmembrane region" description="Helical" evidence="8">
    <location>
        <begin position="31"/>
        <end position="48"/>
    </location>
</feature>
<evidence type="ECO:0000256" key="6">
    <source>
        <dbReference type="ARBA" id="ARBA00023136"/>
    </source>
</evidence>
<comment type="subcellular location">
    <subcellularLocation>
        <location evidence="1">Cell membrane</location>
        <topology evidence="1">Multi-pass membrane protein</topology>
    </subcellularLocation>
</comment>
<organism evidence="10 11">
    <name type="scientific">Povalibacter uvarum</name>
    <dbReference type="NCBI Taxonomy" id="732238"/>
    <lineage>
        <taxon>Bacteria</taxon>
        <taxon>Pseudomonadati</taxon>
        <taxon>Pseudomonadota</taxon>
        <taxon>Gammaproteobacteria</taxon>
        <taxon>Steroidobacterales</taxon>
        <taxon>Steroidobacteraceae</taxon>
        <taxon>Povalibacter</taxon>
    </lineage>
</organism>
<dbReference type="CDD" id="cd17369">
    <property type="entry name" value="MFS_ShiA_like"/>
    <property type="match status" value="1"/>
</dbReference>
<feature type="transmembrane region" description="Helical" evidence="8">
    <location>
        <begin position="412"/>
        <end position="432"/>
    </location>
</feature>
<dbReference type="AlphaFoldDB" id="A0A841HMA7"/>
<dbReference type="InterPro" id="IPR005828">
    <property type="entry name" value="MFS_sugar_transport-like"/>
</dbReference>
<evidence type="ECO:0000259" key="9">
    <source>
        <dbReference type="PROSITE" id="PS50850"/>
    </source>
</evidence>
<evidence type="ECO:0000256" key="8">
    <source>
        <dbReference type="SAM" id="Phobius"/>
    </source>
</evidence>
<dbReference type="GO" id="GO:0005886">
    <property type="term" value="C:plasma membrane"/>
    <property type="evidence" value="ECO:0007669"/>
    <property type="project" value="UniProtKB-SubCell"/>
</dbReference>
<dbReference type="SUPFAM" id="SSF103473">
    <property type="entry name" value="MFS general substrate transporter"/>
    <property type="match status" value="1"/>
</dbReference>
<dbReference type="PROSITE" id="PS50850">
    <property type="entry name" value="MFS"/>
    <property type="match status" value="1"/>
</dbReference>
<feature type="transmembrane region" description="Helical" evidence="8">
    <location>
        <begin position="156"/>
        <end position="183"/>
    </location>
</feature>
<dbReference type="RefSeq" id="WP_184331960.1">
    <property type="nucleotide sequence ID" value="NZ_JACHHZ010000003.1"/>
</dbReference>
<dbReference type="GO" id="GO:0022857">
    <property type="term" value="F:transmembrane transporter activity"/>
    <property type="evidence" value="ECO:0007669"/>
    <property type="project" value="InterPro"/>
</dbReference>
<keyword evidence="6 8" id="KW-0472">Membrane</keyword>
<feature type="transmembrane region" description="Helical" evidence="8">
    <location>
        <begin position="120"/>
        <end position="144"/>
    </location>
</feature>
<gene>
    <name evidence="10" type="ORF">HNQ60_002370</name>
</gene>
<dbReference type="EMBL" id="JACHHZ010000003">
    <property type="protein sequence ID" value="MBB6093489.1"/>
    <property type="molecule type" value="Genomic_DNA"/>
</dbReference>
<keyword evidence="11" id="KW-1185">Reference proteome</keyword>
<reference evidence="10 11" key="1">
    <citation type="submission" date="2020-08" db="EMBL/GenBank/DDBJ databases">
        <title>Genomic Encyclopedia of Type Strains, Phase IV (KMG-IV): sequencing the most valuable type-strain genomes for metagenomic binning, comparative biology and taxonomic classification.</title>
        <authorList>
            <person name="Goeker M."/>
        </authorList>
    </citation>
    <scope>NUCLEOTIDE SEQUENCE [LARGE SCALE GENOMIC DNA]</scope>
    <source>
        <strain evidence="10 11">DSM 26723</strain>
    </source>
</reference>
<dbReference type="FunFam" id="1.20.1250.20:FF:000001">
    <property type="entry name" value="Dicarboxylate MFS transporter"/>
    <property type="match status" value="1"/>
</dbReference>
<evidence type="ECO:0000313" key="11">
    <source>
        <dbReference type="Proteomes" id="UP000588068"/>
    </source>
</evidence>
<evidence type="ECO:0000256" key="5">
    <source>
        <dbReference type="ARBA" id="ARBA00022989"/>
    </source>
</evidence>
<dbReference type="PANTHER" id="PTHR43045:SF1">
    <property type="entry name" value="SHIKIMATE TRANSPORTER"/>
    <property type="match status" value="1"/>
</dbReference>
<keyword evidence="5 8" id="KW-1133">Transmembrane helix</keyword>
<feature type="transmembrane region" description="Helical" evidence="8">
    <location>
        <begin position="252"/>
        <end position="277"/>
    </location>
</feature>
<evidence type="ECO:0000256" key="1">
    <source>
        <dbReference type="ARBA" id="ARBA00004651"/>
    </source>
</evidence>
<feature type="transmembrane region" description="Helical" evidence="8">
    <location>
        <begin position="289"/>
        <end position="308"/>
    </location>
</feature>
<feature type="compositionally biased region" description="Basic and acidic residues" evidence="7">
    <location>
        <begin position="454"/>
        <end position="465"/>
    </location>
</feature>
<evidence type="ECO:0000256" key="4">
    <source>
        <dbReference type="ARBA" id="ARBA00022692"/>
    </source>
</evidence>
<protein>
    <submittedName>
        <fullName evidence="10">Metabolite-proton symporter</fullName>
    </submittedName>
</protein>
<dbReference type="InterPro" id="IPR020846">
    <property type="entry name" value="MFS_dom"/>
</dbReference>
<feature type="transmembrane region" description="Helical" evidence="8">
    <location>
        <begin position="345"/>
        <end position="363"/>
    </location>
</feature>
<dbReference type="Pfam" id="PF00083">
    <property type="entry name" value="Sugar_tr"/>
    <property type="match status" value="1"/>
</dbReference>
<feature type="region of interest" description="Disordered" evidence="7">
    <location>
        <begin position="442"/>
        <end position="465"/>
    </location>
</feature>